<reference evidence="1 2" key="1">
    <citation type="submission" date="2023-01" db="EMBL/GenBank/DDBJ databases">
        <title>Draft genome sequence of Nocardiopsis sp. RSe5-2 isolated from halophytes.</title>
        <authorList>
            <person name="Duangmal K."/>
            <person name="Chantavorakit T."/>
        </authorList>
    </citation>
    <scope>NUCLEOTIDE SEQUENCE [LARGE SCALE GENOMIC DNA]</scope>
    <source>
        <strain evidence="1 2">RSe5-2</strain>
    </source>
</reference>
<dbReference type="Pfam" id="PF00702">
    <property type="entry name" value="Hydrolase"/>
    <property type="match status" value="1"/>
</dbReference>
<accession>A0ABT4U3A9</accession>
<keyword evidence="2" id="KW-1185">Reference proteome</keyword>
<dbReference type="EMBL" id="JAQFWQ010000029">
    <property type="protein sequence ID" value="MDA2811441.1"/>
    <property type="molecule type" value="Genomic_DNA"/>
</dbReference>
<dbReference type="InterPro" id="IPR023214">
    <property type="entry name" value="HAD_sf"/>
</dbReference>
<dbReference type="InterPro" id="IPR050155">
    <property type="entry name" value="HAD-like_hydrolase_sf"/>
</dbReference>
<dbReference type="InterPro" id="IPR036412">
    <property type="entry name" value="HAD-like_sf"/>
</dbReference>
<organism evidence="1 2">
    <name type="scientific">Nocardiopsis endophytica</name>
    <dbReference type="NCBI Taxonomy" id="3018445"/>
    <lineage>
        <taxon>Bacteria</taxon>
        <taxon>Bacillati</taxon>
        <taxon>Actinomycetota</taxon>
        <taxon>Actinomycetes</taxon>
        <taxon>Streptosporangiales</taxon>
        <taxon>Nocardiopsidaceae</taxon>
        <taxon>Nocardiopsis</taxon>
    </lineage>
</organism>
<protein>
    <submittedName>
        <fullName evidence="1">Phosphonatase-like hydrolase</fullName>
    </submittedName>
</protein>
<dbReference type="Proteomes" id="UP001527866">
    <property type="component" value="Unassembled WGS sequence"/>
</dbReference>
<comment type="caution">
    <text evidence="1">The sequence shown here is derived from an EMBL/GenBank/DDBJ whole genome shotgun (WGS) entry which is preliminary data.</text>
</comment>
<proteinExistence type="predicted"/>
<dbReference type="SFLD" id="SFLDG01129">
    <property type="entry name" value="C1.5:_HAD__Beta-PGM__Phosphata"/>
    <property type="match status" value="1"/>
</dbReference>
<dbReference type="NCBIfam" id="TIGR03351">
    <property type="entry name" value="PhnX-like"/>
    <property type="match status" value="1"/>
</dbReference>
<sequence length="236" mass="24470">MRSDSSAPPRTVRLVVCDMAGTTVADEGLVEHAFDAAAREAGVVPGGEEHARMRAYVRATMGASKITVFRDLFGDEDRAQTANAAFERAYAEAVGQGRCSPVPGAEEAMARLRSEGRAVVLTTGFAPATRDAIVDALGWRDRVDGALSPADAGRGRPYPDLVLAALLRTAAADAVDEVAVVGDTRSDITTGKRAGAGLVAGVLTGAHGEEELSEAGADAVLDSVADLPDLLRDRGR</sequence>
<dbReference type="SFLD" id="SFLDS00003">
    <property type="entry name" value="Haloacid_Dehalogenase"/>
    <property type="match status" value="1"/>
</dbReference>
<name>A0ABT4U3A9_9ACTN</name>
<evidence type="ECO:0000313" key="2">
    <source>
        <dbReference type="Proteomes" id="UP001527866"/>
    </source>
</evidence>
<dbReference type="InterPro" id="IPR022468">
    <property type="entry name" value="PhnX-like"/>
</dbReference>
<gene>
    <name evidence="1" type="ORF">O4J56_12430</name>
</gene>
<dbReference type="PANTHER" id="PTHR43434:SF19">
    <property type="entry name" value="PHOSPHONOACETALDEHYDE HYDROLASE"/>
    <property type="match status" value="1"/>
</dbReference>
<dbReference type="PANTHER" id="PTHR43434">
    <property type="entry name" value="PHOSPHOGLYCOLATE PHOSPHATASE"/>
    <property type="match status" value="1"/>
</dbReference>
<dbReference type="Gene3D" id="3.40.50.1000">
    <property type="entry name" value="HAD superfamily/HAD-like"/>
    <property type="match status" value="1"/>
</dbReference>
<evidence type="ECO:0000313" key="1">
    <source>
        <dbReference type="EMBL" id="MDA2811441.1"/>
    </source>
</evidence>
<dbReference type="RefSeq" id="WP_270685893.1">
    <property type="nucleotide sequence ID" value="NZ_JAQFWQ010000029.1"/>
</dbReference>
<dbReference type="SUPFAM" id="SSF56784">
    <property type="entry name" value="HAD-like"/>
    <property type="match status" value="1"/>
</dbReference>